<proteinExistence type="predicted"/>
<feature type="non-terminal residue" evidence="1">
    <location>
        <position position="1"/>
    </location>
</feature>
<keyword evidence="2" id="KW-1185">Reference proteome</keyword>
<comment type="caution">
    <text evidence="1">The sequence shown here is derived from an EMBL/GenBank/DDBJ whole genome shotgun (WGS) entry which is preliminary data.</text>
</comment>
<protein>
    <submittedName>
        <fullName evidence="1">Uncharacterized protein</fullName>
    </submittedName>
</protein>
<dbReference type="Proteomes" id="UP001189429">
    <property type="component" value="Unassembled WGS sequence"/>
</dbReference>
<sequence length="97" mass="10617">DVPAWWAAVSAPLPPGSARQAKRKLGRARRARWSRADEQTREAFDAYSQRWEGAAREGALADALRARQAHPEGWGSALRQLIEGAAPRRLDGASGRS</sequence>
<feature type="non-terminal residue" evidence="1">
    <location>
        <position position="97"/>
    </location>
</feature>
<reference evidence="1" key="1">
    <citation type="submission" date="2023-10" db="EMBL/GenBank/DDBJ databases">
        <authorList>
            <person name="Chen Y."/>
            <person name="Shah S."/>
            <person name="Dougan E. K."/>
            <person name="Thang M."/>
            <person name="Chan C."/>
        </authorList>
    </citation>
    <scope>NUCLEOTIDE SEQUENCE [LARGE SCALE GENOMIC DNA]</scope>
</reference>
<gene>
    <name evidence="1" type="ORF">PCOR1329_LOCUS58829</name>
</gene>
<dbReference type="EMBL" id="CAUYUJ010017309">
    <property type="protein sequence ID" value="CAK0873717.1"/>
    <property type="molecule type" value="Genomic_DNA"/>
</dbReference>
<organism evidence="1 2">
    <name type="scientific">Prorocentrum cordatum</name>
    <dbReference type="NCBI Taxonomy" id="2364126"/>
    <lineage>
        <taxon>Eukaryota</taxon>
        <taxon>Sar</taxon>
        <taxon>Alveolata</taxon>
        <taxon>Dinophyceae</taxon>
        <taxon>Prorocentrales</taxon>
        <taxon>Prorocentraceae</taxon>
        <taxon>Prorocentrum</taxon>
    </lineage>
</organism>
<accession>A0ABN9VKN4</accession>
<name>A0ABN9VKN4_9DINO</name>
<evidence type="ECO:0000313" key="1">
    <source>
        <dbReference type="EMBL" id="CAK0873717.1"/>
    </source>
</evidence>
<evidence type="ECO:0000313" key="2">
    <source>
        <dbReference type="Proteomes" id="UP001189429"/>
    </source>
</evidence>